<dbReference type="Proteomes" id="UP000244446">
    <property type="component" value="Unassembled WGS sequence"/>
</dbReference>
<evidence type="ECO:0000256" key="1">
    <source>
        <dbReference type="ARBA" id="ARBA00000085"/>
    </source>
</evidence>
<dbReference type="PROSITE" id="PS50112">
    <property type="entry name" value="PAS"/>
    <property type="match status" value="1"/>
</dbReference>
<dbReference type="NCBIfam" id="TIGR00229">
    <property type="entry name" value="sensory_box"/>
    <property type="match status" value="1"/>
</dbReference>
<dbReference type="InterPro" id="IPR011102">
    <property type="entry name" value="Sig_transdc_His_kinase_HWE"/>
</dbReference>
<evidence type="ECO:0000256" key="7">
    <source>
        <dbReference type="ARBA" id="ARBA00022643"/>
    </source>
</evidence>
<dbReference type="EMBL" id="QCYH01000007">
    <property type="protein sequence ID" value="PVA09651.1"/>
    <property type="molecule type" value="Genomic_DNA"/>
</dbReference>
<dbReference type="Gene3D" id="3.30.450.20">
    <property type="entry name" value="PAS domain"/>
    <property type="match status" value="1"/>
</dbReference>
<evidence type="ECO:0000313" key="19">
    <source>
        <dbReference type="Proteomes" id="UP000244446"/>
    </source>
</evidence>
<feature type="domain" description="PAC" evidence="17">
    <location>
        <begin position="105"/>
        <end position="157"/>
    </location>
</feature>
<protein>
    <recommendedName>
        <fullName evidence="2">histidine kinase</fullName>
        <ecNumber evidence="2">2.7.13.3</ecNumber>
    </recommendedName>
</protein>
<dbReference type="InterPro" id="IPR036890">
    <property type="entry name" value="HATPase_C_sf"/>
</dbReference>
<dbReference type="SMART" id="SM00086">
    <property type="entry name" value="PAC"/>
    <property type="match status" value="1"/>
</dbReference>
<keyword evidence="4" id="KW-0597">Phosphoprotein</keyword>
<comment type="catalytic activity">
    <reaction evidence="1">
        <text>ATP + protein L-histidine = ADP + protein N-phospho-L-histidine.</text>
        <dbReference type="EC" id="2.7.13.3"/>
    </reaction>
</comment>
<name>A0A2T7G5G1_9RHOB</name>
<accession>A0A2T7G5G1</accession>
<evidence type="ECO:0000256" key="3">
    <source>
        <dbReference type="ARBA" id="ARBA00022543"/>
    </source>
</evidence>
<keyword evidence="9" id="KW-0677">Repeat</keyword>
<keyword evidence="11 18" id="KW-0418">Kinase</keyword>
<dbReference type="PANTHER" id="PTHR41523:SF8">
    <property type="entry name" value="ETHYLENE RESPONSE SENSOR PROTEIN"/>
    <property type="match status" value="1"/>
</dbReference>
<dbReference type="SMART" id="SM00091">
    <property type="entry name" value="PAS"/>
    <property type="match status" value="1"/>
</dbReference>
<keyword evidence="14" id="KW-0843">Virulence</keyword>
<keyword evidence="15" id="KW-0675">Receptor</keyword>
<dbReference type="InterPro" id="IPR001610">
    <property type="entry name" value="PAC"/>
</dbReference>
<dbReference type="PROSITE" id="PS50113">
    <property type="entry name" value="PAC"/>
    <property type="match status" value="1"/>
</dbReference>
<dbReference type="InterPro" id="IPR000014">
    <property type="entry name" value="PAS"/>
</dbReference>
<keyword evidence="10" id="KW-0547">Nucleotide-binding</keyword>
<evidence type="ECO:0000256" key="14">
    <source>
        <dbReference type="ARBA" id="ARBA00023026"/>
    </source>
</evidence>
<dbReference type="GO" id="GO:0005524">
    <property type="term" value="F:ATP binding"/>
    <property type="evidence" value="ECO:0007669"/>
    <property type="project" value="UniProtKB-KW"/>
</dbReference>
<dbReference type="OrthoDB" id="489241at2"/>
<evidence type="ECO:0000256" key="5">
    <source>
        <dbReference type="ARBA" id="ARBA00022606"/>
    </source>
</evidence>
<evidence type="ECO:0000259" key="16">
    <source>
        <dbReference type="PROSITE" id="PS50112"/>
    </source>
</evidence>
<feature type="domain" description="PAS" evidence="16">
    <location>
        <begin position="56"/>
        <end position="102"/>
    </location>
</feature>
<dbReference type="InterPro" id="IPR000700">
    <property type="entry name" value="PAS-assoc_C"/>
</dbReference>
<keyword evidence="19" id="KW-1185">Reference proteome</keyword>
<dbReference type="AlphaFoldDB" id="A0A2T7G5G1"/>
<evidence type="ECO:0000256" key="6">
    <source>
        <dbReference type="ARBA" id="ARBA00022630"/>
    </source>
</evidence>
<dbReference type="CDD" id="cd00130">
    <property type="entry name" value="PAS"/>
    <property type="match status" value="1"/>
</dbReference>
<evidence type="ECO:0000313" key="18">
    <source>
        <dbReference type="EMBL" id="PVA09651.1"/>
    </source>
</evidence>
<comment type="caution">
    <text evidence="18">The sequence shown here is derived from an EMBL/GenBank/DDBJ whole genome shotgun (WGS) entry which is preliminary data.</text>
</comment>
<evidence type="ECO:0000256" key="4">
    <source>
        <dbReference type="ARBA" id="ARBA00022553"/>
    </source>
</evidence>
<sequence>MPDCQRIWANGMSLDLKEAVSLSPDTLRRNDIFANAIKHSRLPLCITDPTLPDEPIVFANQAFCDLTGYDEDDFIGKNCRFLQGPETTRESVEAIRAALDAREVTMIEIVNYRKNGEKFINALQLGPVYNDDGELIFRFGSQMDISVTRERERREAELRTSELLHRLKNIVNVMSVIIKMTGRSEENPEDFSDKVIGRLQALGQSHFQTLSAEPGAALTFAQLAETLLLAYAPLGERQVRFHGDEVSLSGAVVTSLTLLLHELATNSVKHGSLGSAEGHVDLTWTVPDDGVFHMIWSERGGPEVAEPTRQSGAGIVSNLVAASNGALNFDWQREGLIVTLDLPMEDGA</sequence>
<organism evidence="18 19">
    <name type="scientific">Pelagivirga sediminicola</name>
    <dbReference type="NCBI Taxonomy" id="2170575"/>
    <lineage>
        <taxon>Bacteria</taxon>
        <taxon>Pseudomonadati</taxon>
        <taxon>Pseudomonadota</taxon>
        <taxon>Alphaproteobacteria</taxon>
        <taxon>Rhodobacterales</taxon>
        <taxon>Paracoccaceae</taxon>
        <taxon>Pelagivirga</taxon>
    </lineage>
</organism>
<dbReference type="InterPro" id="IPR035965">
    <property type="entry name" value="PAS-like_dom_sf"/>
</dbReference>
<dbReference type="SMART" id="SM00911">
    <property type="entry name" value="HWE_HK"/>
    <property type="match status" value="1"/>
</dbReference>
<proteinExistence type="predicted"/>
<dbReference type="SUPFAM" id="SSF55874">
    <property type="entry name" value="ATPase domain of HSP90 chaperone/DNA topoisomerase II/histidine kinase"/>
    <property type="match status" value="1"/>
</dbReference>
<evidence type="ECO:0000256" key="15">
    <source>
        <dbReference type="ARBA" id="ARBA00023170"/>
    </source>
</evidence>
<dbReference type="Pfam" id="PF07536">
    <property type="entry name" value="HWE_HK"/>
    <property type="match status" value="1"/>
</dbReference>
<gene>
    <name evidence="18" type="ORF">DC366_13285</name>
</gene>
<evidence type="ECO:0000256" key="2">
    <source>
        <dbReference type="ARBA" id="ARBA00012438"/>
    </source>
</evidence>
<keyword evidence="12" id="KW-0067">ATP-binding</keyword>
<keyword evidence="6" id="KW-0285">Flavoprotein</keyword>
<evidence type="ECO:0000259" key="17">
    <source>
        <dbReference type="PROSITE" id="PS50113"/>
    </source>
</evidence>
<dbReference type="GO" id="GO:0004673">
    <property type="term" value="F:protein histidine kinase activity"/>
    <property type="evidence" value="ECO:0007669"/>
    <property type="project" value="UniProtKB-EC"/>
</dbReference>
<evidence type="ECO:0000256" key="8">
    <source>
        <dbReference type="ARBA" id="ARBA00022679"/>
    </source>
</evidence>
<evidence type="ECO:0000256" key="12">
    <source>
        <dbReference type="ARBA" id="ARBA00022840"/>
    </source>
</evidence>
<dbReference type="SUPFAM" id="SSF55785">
    <property type="entry name" value="PYP-like sensor domain (PAS domain)"/>
    <property type="match status" value="1"/>
</dbReference>
<evidence type="ECO:0000256" key="11">
    <source>
        <dbReference type="ARBA" id="ARBA00022777"/>
    </source>
</evidence>
<evidence type="ECO:0000256" key="10">
    <source>
        <dbReference type="ARBA" id="ARBA00022741"/>
    </source>
</evidence>
<dbReference type="EC" id="2.7.13.3" evidence="2"/>
<reference evidence="18 19" key="1">
    <citation type="submission" date="2018-04" db="EMBL/GenBank/DDBJ databases">
        <title>Pelagivirga bohaiensis gen. nov., sp. nov., a bacterium isolated from the Bohai Sea.</title>
        <authorList>
            <person name="Ji X."/>
        </authorList>
    </citation>
    <scope>NUCLEOTIDE SEQUENCE [LARGE SCALE GENOMIC DNA]</scope>
    <source>
        <strain evidence="18 19">BH-SD19</strain>
    </source>
</reference>
<evidence type="ECO:0000256" key="13">
    <source>
        <dbReference type="ARBA" id="ARBA00022991"/>
    </source>
</evidence>
<dbReference type="Gene3D" id="3.30.565.10">
    <property type="entry name" value="Histidine kinase-like ATPase, C-terminal domain"/>
    <property type="match status" value="1"/>
</dbReference>
<dbReference type="Pfam" id="PF13426">
    <property type="entry name" value="PAS_9"/>
    <property type="match status" value="1"/>
</dbReference>
<keyword evidence="5" id="KW-0716">Sensory transduction</keyword>
<keyword evidence="3" id="KW-0600">Photoreceptor protein</keyword>
<evidence type="ECO:0000256" key="9">
    <source>
        <dbReference type="ARBA" id="ARBA00022737"/>
    </source>
</evidence>
<dbReference type="GO" id="GO:0009881">
    <property type="term" value="F:photoreceptor activity"/>
    <property type="evidence" value="ECO:0007669"/>
    <property type="project" value="UniProtKB-KW"/>
</dbReference>
<keyword evidence="8" id="KW-0808">Transferase</keyword>
<dbReference type="PANTHER" id="PTHR41523">
    <property type="entry name" value="TWO-COMPONENT SYSTEM SENSOR PROTEIN"/>
    <property type="match status" value="1"/>
</dbReference>
<keyword evidence="7" id="KW-0288">FMN</keyword>
<keyword evidence="13" id="KW-0157">Chromophore</keyword>